<evidence type="ECO:0000256" key="3">
    <source>
        <dbReference type="ARBA" id="ARBA00022827"/>
    </source>
</evidence>
<feature type="domain" description="Glucose-methanol-choline oxidoreductase N-terminal" evidence="5">
    <location>
        <begin position="12"/>
        <end position="315"/>
    </location>
</feature>
<keyword evidence="3" id="KW-0274">FAD</keyword>
<keyword evidence="2" id="KW-0285">Flavoprotein</keyword>
<keyword evidence="8" id="KW-1185">Reference proteome</keyword>
<dbReference type="Pfam" id="PF05199">
    <property type="entry name" value="GMC_oxred_C"/>
    <property type="match status" value="1"/>
</dbReference>
<dbReference type="Pfam" id="PF00732">
    <property type="entry name" value="GMC_oxred_N"/>
    <property type="match status" value="1"/>
</dbReference>
<dbReference type="InterPro" id="IPR036188">
    <property type="entry name" value="FAD/NAD-bd_sf"/>
</dbReference>
<dbReference type="GO" id="GO:0050660">
    <property type="term" value="F:flavin adenine dinucleotide binding"/>
    <property type="evidence" value="ECO:0007669"/>
    <property type="project" value="InterPro"/>
</dbReference>
<dbReference type="InterPro" id="IPR000172">
    <property type="entry name" value="GMC_OxRdtase_N"/>
</dbReference>
<dbReference type="Proteomes" id="UP000494255">
    <property type="component" value="Unassembled WGS sequence"/>
</dbReference>
<sequence length="545" mass="59349">MAKVRLNVKVADALIIGAGASGMVAARHLAEAGMSVVCLEQGPRVDNGEFAGDKPEWELMSQKRWHPNPNVRDLENDYPIETSQSDVNPLMYNALGGSTILWAAHWQRFMPSDFRVRTLDGVASDWPITYEDLAPFYEQMEVEMGVSGVAGDPAYPMKTTPFPLPPLPIGKIGMKAARGMDKLGWHWWPGTNAIPTRDYEGRNACTRRGTCLTGCPEKAKASTDHTHGSVAARHGAELITGARVREITVNDQGLATGAIYVDRNGREFEQRAKVVIVCCNAVGTPRLLLNSRSSLFPNGLANSSGLVGRNLMMHPYAAVSGHFDEPLESWVGPSGQNIYSMQFYETDPSRNFVRGAKWQVMPSGGPLGLRAAYGGKALEDAWGANLHRNTARTFGRSFEWGITAEDLPEEANQVLLDSQLTDSDGVPSPRIIYRNSQNTRNMLEFHLARAKEAMDAAGAVGTSATSLMRDCGWHLMGTARMGNDPKTSVVDQWGKAHDVPNLFIYDGSVFVTSGAANPTATITAIALRAVKHLIAERRNQEVAAS</sequence>
<comment type="similarity">
    <text evidence="1">Belongs to the GMC oxidoreductase family.</text>
</comment>
<keyword evidence="4 7" id="KW-0560">Oxidoreductase</keyword>
<name>A0A6J5CXS8_9BURK</name>
<dbReference type="EMBL" id="CADIKC010000030">
    <property type="protein sequence ID" value="CAB3745618.1"/>
    <property type="molecule type" value="Genomic_DNA"/>
</dbReference>
<reference evidence="7 8" key="1">
    <citation type="submission" date="2020-04" db="EMBL/GenBank/DDBJ databases">
        <authorList>
            <person name="De Canck E."/>
        </authorList>
    </citation>
    <scope>NUCLEOTIDE SEQUENCE [LARGE SCALE GENOMIC DNA]</scope>
    <source>
        <strain evidence="7 8">LMG 24238</strain>
    </source>
</reference>
<dbReference type="EC" id="1.1.1.400" evidence="7"/>
<dbReference type="SUPFAM" id="SSF51905">
    <property type="entry name" value="FAD/NAD(P)-binding domain"/>
    <property type="match status" value="1"/>
</dbReference>
<evidence type="ECO:0000256" key="4">
    <source>
        <dbReference type="ARBA" id="ARBA00023002"/>
    </source>
</evidence>
<dbReference type="GeneID" id="97046273"/>
<dbReference type="AlphaFoldDB" id="A0A6J5CXS8"/>
<evidence type="ECO:0000259" key="6">
    <source>
        <dbReference type="Pfam" id="PF05199"/>
    </source>
</evidence>
<dbReference type="PANTHER" id="PTHR46056:SF12">
    <property type="entry name" value="LONG-CHAIN-ALCOHOL OXIDASE"/>
    <property type="match status" value="1"/>
</dbReference>
<evidence type="ECO:0000256" key="2">
    <source>
        <dbReference type="ARBA" id="ARBA00022630"/>
    </source>
</evidence>
<evidence type="ECO:0000256" key="1">
    <source>
        <dbReference type="ARBA" id="ARBA00010790"/>
    </source>
</evidence>
<accession>A0A6J5CXS8</accession>
<dbReference type="PANTHER" id="PTHR46056">
    <property type="entry name" value="LONG-CHAIN-ALCOHOL OXIDASE"/>
    <property type="match status" value="1"/>
</dbReference>
<evidence type="ECO:0000313" key="8">
    <source>
        <dbReference type="Proteomes" id="UP000494255"/>
    </source>
</evidence>
<gene>
    <name evidence="7" type="primary">mpdB</name>
    <name evidence="7" type="ORF">LMG24238_07745</name>
</gene>
<proteinExistence type="inferred from homology"/>
<dbReference type="SUPFAM" id="SSF54373">
    <property type="entry name" value="FAD-linked reductases, C-terminal domain"/>
    <property type="match status" value="1"/>
</dbReference>
<feature type="domain" description="Glucose-methanol-choline oxidoreductase C-terminal" evidence="6">
    <location>
        <begin position="408"/>
        <end position="526"/>
    </location>
</feature>
<dbReference type="InterPro" id="IPR007867">
    <property type="entry name" value="GMC_OxRtase_C"/>
</dbReference>
<dbReference type="RefSeq" id="WP_217468945.1">
    <property type="nucleotide sequence ID" value="NZ_CADIKC010000030.1"/>
</dbReference>
<organism evidence="7 8">
    <name type="scientific">Paraburkholderia sediminicola</name>
    <dbReference type="NCBI Taxonomy" id="458836"/>
    <lineage>
        <taxon>Bacteria</taxon>
        <taxon>Pseudomonadati</taxon>
        <taxon>Pseudomonadota</taxon>
        <taxon>Betaproteobacteria</taxon>
        <taxon>Burkholderiales</taxon>
        <taxon>Burkholderiaceae</taxon>
        <taxon>Paraburkholderia</taxon>
    </lineage>
</organism>
<dbReference type="Gene3D" id="3.50.50.60">
    <property type="entry name" value="FAD/NAD(P)-binding domain"/>
    <property type="match status" value="2"/>
</dbReference>
<dbReference type="GO" id="GO:0016614">
    <property type="term" value="F:oxidoreductase activity, acting on CH-OH group of donors"/>
    <property type="evidence" value="ECO:0007669"/>
    <property type="project" value="InterPro"/>
</dbReference>
<evidence type="ECO:0000313" key="7">
    <source>
        <dbReference type="EMBL" id="CAB3745618.1"/>
    </source>
</evidence>
<evidence type="ECO:0000259" key="5">
    <source>
        <dbReference type="Pfam" id="PF00732"/>
    </source>
</evidence>
<protein>
    <submittedName>
        <fullName evidence="7">2-methyl-1,2-propanediol dehydrogenase</fullName>
        <ecNumber evidence="7">1.1.1.400</ecNumber>
    </submittedName>
</protein>